<reference evidence="1 2" key="1">
    <citation type="submission" date="2018-11" db="EMBL/GenBank/DDBJ databases">
        <authorList>
            <consortium name="Pathogen Informatics"/>
        </authorList>
    </citation>
    <scope>NUCLEOTIDE SEQUENCE [LARGE SCALE GENOMIC DNA]</scope>
    <source>
        <strain evidence="1 2">Zambia</strain>
    </source>
</reference>
<dbReference type="EMBL" id="UZAI01022504">
    <property type="protein sequence ID" value="VDP58080.1"/>
    <property type="molecule type" value="Genomic_DNA"/>
</dbReference>
<gene>
    <name evidence="1" type="ORF">SMRZ_LOCUS26069</name>
</gene>
<name>A0A183NCP4_9TREM</name>
<accession>A0A183NCP4</accession>
<keyword evidence="2" id="KW-1185">Reference proteome</keyword>
<protein>
    <submittedName>
        <fullName evidence="1">Uncharacterized protein</fullName>
    </submittedName>
</protein>
<organism evidence="1 2">
    <name type="scientific">Schistosoma margrebowiei</name>
    <dbReference type="NCBI Taxonomy" id="48269"/>
    <lineage>
        <taxon>Eukaryota</taxon>
        <taxon>Metazoa</taxon>
        <taxon>Spiralia</taxon>
        <taxon>Lophotrochozoa</taxon>
        <taxon>Platyhelminthes</taxon>
        <taxon>Trematoda</taxon>
        <taxon>Digenea</taxon>
        <taxon>Strigeidida</taxon>
        <taxon>Schistosomatoidea</taxon>
        <taxon>Schistosomatidae</taxon>
        <taxon>Schistosoma</taxon>
    </lineage>
</organism>
<dbReference type="Proteomes" id="UP000277204">
    <property type="component" value="Unassembled WGS sequence"/>
</dbReference>
<evidence type="ECO:0000313" key="2">
    <source>
        <dbReference type="Proteomes" id="UP000277204"/>
    </source>
</evidence>
<dbReference type="STRING" id="48269.A0A183NCP4"/>
<evidence type="ECO:0000313" key="1">
    <source>
        <dbReference type="EMBL" id="VDP58080.1"/>
    </source>
</evidence>
<dbReference type="AlphaFoldDB" id="A0A183NCP4"/>
<proteinExistence type="predicted"/>
<sequence>MMVNDKWNRVIHFDKKKQPKEYITIQCTWCKIGYHNKSTCFHESYFTEPCSLGPYSSLIVPPDWIIKLTDRVSFYFRYIYRFISYMLEIILSIGYNKTPSKSST</sequence>